<protein>
    <submittedName>
        <fullName evidence="2">Uncharacterized protein</fullName>
    </submittedName>
</protein>
<dbReference type="PANTHER" id="PTHR38696">
    <property type="entry name" value="MEDIATOR OF RNA POLYMERASE II TRANSCRIPTION SUBUNIT 13"/>
    <property type="match status" value="1"/>
</dbReference>
<dbReference type="GeneID" id="66070316"/>
<feature type="compositionally biased region" description="Polar residues" evidence="1">
    <location>
        <begin position="320"/>
        <end position="335"/>
    </location>
</feature>
<feature type="compositionally biased region" description="Low complexity" evidence="1">
    <location>
        <begin position="659"/>
        <end position="671"/>
    </location>
</feature>
<feature type="compositionally biased region" description="Polar residues" evidence="1">
    <location>
        <begin position="744"/>
        <end position="753"/>
    </location>
</feature>
<dbReference type="EMBL" id="CM032181">
    <property type="protein sequence ID" value="KAG7099385.1"/>
    <property type="molecule type" value="Genomic_DNA"/>
</dbReference>
<dbReference type="RefSeq" id="XP_043015855.1">
    <property type="nucleotide sequence ID" value="XM_043147150.1"/>
</dbReference>
<feature type="compositionally biased region" description="Basic and acidic residues" evidence="1">
    <location>
        <begin position="505"/>
        <end position="530"/>
    </location>
</feature>
<feature type="compositionally biased region" description="Low complexity" evidence="1">
    <location>
        <begin position="278"/>
        <end position="287"/>
    </location>
</feature>
<dbReference type="KEGG" id="more:E1B28_001240"/>
<sequence>MSLSSPEPPFMPRPEFIRHHKSPPSSFALLTFSGPNCIRLYSFSLEVIATLRRFLDQRVIVQGIREDADNNLYEFALDGKPWSSPKNLATERFLVNLLAVLYHCGYNYQSTIDYGREPDDRLAITFSCPVIPSDAPLTHTPTPQGSGSILSEKQKFYRVPFALSFPSSTILRVINPPLHSTPAILQAVRSSWPRGVESEKKVGDNCFEFKLKGYKWFQEDTFAADSLRHILSLLSSLDAHSFTLQTSLSLTSRSRVKDLWIFTGPPSSVLDDAPLPDSASHSLSSSSQTALRCKMPTPETVATNSHKKLVTEPLLETIPLSPSQAPHQRAMTDQPNCGDLSPWTATPPSPHSPSPSVSNLLRKAAPRAQVPVSVHDGDPPNGTEYRAVLPSVIPEGVPDMTGIGTTPDVLYSTSPFGVAEVEKQPSSLHHRIQTPPLHSPPKTPPLATSPSPTHTSSPSRNASPSSPPDHEREGNLNPDPEHNLDGPLLSPGTFRDSAFSSSTEMSKEIPIKWTGRDLEALNTGDKRPSQPDRMSSVGPILPGGWQPSPVEEKEMTPRSPEPEIKDTEEHLELKQNVRVASPEFNDPPEQQLRRSEAAWMGVISPNDQPALPPLESDISRGKQRQESSGSSTGQGWVLVNVEGKGSAISPTTETSKDAVGVSPGSQSSSSPYIPGPEVDGGHVKQPTSANASMSPAAKTIVIIDAVDGKKSKQTKESPSASRVRRFFSLSRKDSPKLAEKLAQNGPSSSGTETVRNRSRSAFGQRLRRIGTPEATRNEENRRSFD</sequence>
<dbReference type="Proteomes" id="UP001049176">
    <property type="component" value="Chromosome 1"/>
</dbReference>
<reference evidence="2" key="1">
    <citation type="journal article" date="2021" name="Genome Biol. Evol.">
        <title>The assembled and annotated genome of the fairy-ring fungus Marasmius oreades.</title>
        <authorList>
            <person name="Hiltunen M."/>
            <person name="Ament-Velasquez S.L."/>
            <person name="Johannesson H."/>
        </authorList>
    </citation>
    <scope>NUCLEOTIDE SEQUENCE</scope>
    <source>
        <strain evidence="2">03SP1</strain>
    </source>
</reference>
<feature type="region of interest" description="Disordered" evidence="1">
    <location>
        <begin position="272"/>
        <end position="304"/>
    </location>
</feature>
<dbReference type="AlphaFoldDB" id="A0A9P7V2Z3"/>
<feature type="compositionally biased region" description="Basic and acidic residues" evidence="1">
    <location>
        <begin position="706"/>
        <end position="715"/>
    </location>
</feature>
<keyword evidence="3" id="KW-1185">Reference proteome</keyword>
<feature type="compositionally biased region" description="Basic and acidic residues" evidence="1">
    <location>
        <begin position="550"/>
        <end position="575"/>
    </location>
</feature>
<feature type="compositionally biased region" description="Basic and acidic residues" evidence="1">
    <location>
        <begin position="468"/>
        <end position="484"/>
    </location>
</feature>
<feature type="region of interest" description="Disordered" evidence="1">
    <location>
        <begin position="320"/>
        <end position="384"/>
    </location>
</feature>
<feature type="compositionally biased region" description="Basic and acidic residues" evidence="1">
    <location>
        <begin position="730"/>
        <end position="739"/>
    </location>
</feature>
<feature type="compositionally biased region" description="Basic and acidic residues" evidence="1">
    <location>
        <begin position="775"/>
        <end position="785"/>
    </location>
</feature>
<name>A0A9P7V2Z3_9AGAR</name>
<comment type="caution">
    <text evidence="2">The sequence shown here is derived from an EMBL/GenBank/DDBJ whole genome shotgun (WGS) entry which is preliminary data.</text>
</comment>
<accession>A0A9P7V2Z3</accession>
<dbReference type="PANTHER" id="PTHR38696:SF1">
    <property type="entry name" value="MEDIATOR OF RNA POLYMERASE II TRANSCRIPTION SUBUNIT 13"/>
    <property type="match status" value="1"/>
</dbReference>
<dbReference type="OrthoDB" id="3358646at2759"/>
<organism evidence="2 3">
    <name type="scientific">Marasmius oreades</name>
    <name type="common">fairy-ring Marasmius</name>
    <dbReference type="NCBI Taxonomy" id="181124"/>
    <lineage>
        <taxon>Eukaryota</taxon>
        <taxon>Fungi</taxon>
        <taxon>Dikarya</taxon>
        <taxon>Basidiomycota</taxon>
        <taxon>Agaricomycotina</taxon>
        <taxon>Agaricomycetes</taxon>
        <taxon>Agaricomycetidae</taxon>
        <taxon>Agaricales</taxon>
        <taxon>Marasmiineae</taxon>
        <taxon>Marasmiaceae</taxon>
        <taxon>Marasmius</taxon>
    </lineage>
</organism>
<gene>
    <name evidence="2" type="ORF">E1B28_001240</name>
</gene>
<evidence type="ECO:0000313" key="3">
    <source>
        <dbReference type="Proteomes" id="UP001049176"/>
    </source>
</evidence>
<evidence type="ECO:0000256" key="1">
    <source>
        <dbReference type="SAM" id="MobiDB-lite"/>
    </source>
</evidence>
<feature type="compositionally biased region" description="Low complexity" evidence="1">
    <location>
        <begin position="445"/>
        <end position="464"/>
    </location>
</feature>
<feature type="region of interest" description="Disordered" evidence="1">
    <location>
        <begin position="421"/>
        <end position="785"/>
    </location>
</feature>
<evidence type="ECO:0000313" key="2">
    <source>
        <dbReference type="EMBL" id="KAG7099385.1"/>
    </source>
</evidence>
<proteinExistence type="predicted"/>